<dbReference type="InterPro" id="IPR036396">
    <property type="entry name" value="Cyt_P450_sf"/>
</dbReference>
<dbReference type="SMART" id="SM00220">
    <property type="entry name" value="S_TKc"/>
    <property type="match status" value="1"/>
</dbReference>
<accession>A0AAD5U289</accession>
<evidence type="ECO:0000313" key="14">
    <source>
        <dbReference type="Proteomes" id="UP001211065"/>
    </source>
</evidence>
<dbReference type="Pfam" id="PF00069">
    <property type="entry name" value="Pkinase"/>
    <property type="match status" value="1"/>
</dbReference>
<proteinExistence type="inferred from homology"/>
<dbReference type="CDD" id="cd11042">
    <property type="entry name" value="CYP51-like"/>
    <property type="match status" value="1"/>
</dbReference>
<evidence type="ECO:0000256" key="9">
    <source>
        <dbReference type="PROSITE-ProRule" id="PRU10141"/>
    </source>
</evidence>
<dbReference type="InterPro" id="IPR011009">
    <property type="entry name" value="Kinase-like_dom_sf"/>
</dbReference>
<dbReference type="GO" id="GO:0016705">
    <property type="term" value="F:oxidoreductase activity, acting on paired donors, with incorporation or reduction of molecular oxygen"/>
    <property type="evidence" value="ECO:0007669"/>
    <property type="project" value="InterPro"/>
</dbReference>
<keyword evidence="11" id="KW-0472">Membrane</keyword>
<reference evidence="13" key="1">
    <citation type="submission" date="2020-05" db="EMBL/GenBank/DDBJ databases">
        <title>Phylogenomic resolution of chytrid fungi.</title>
        <authorList>
            <person name="Stajich J.E."/>
            <person name="Amses K."/>
            <person name="Simmons R."/>
            <person name="Seto K."/>
            <person name="Myers J."/>
            <person name="Bonds A."/>
            <person name="Quandt C.A."/>
            <person name="Barry K."/>
            <person name="Liu P."/>
            <person name="Grigoriev I."/>
            <person name="Longcore J.E."/>
            <person name="James T.Y."/>
        </authorList>
    </citation>
    <scope>NUCLEOTIDE SEQUENCE</scope>
    <source>
        <strain evidence="13">JEL0476</strain>
    </source>
</reference>
<evidence type="ECO:0000256" key="6">
    <source>
        <dbReference type="ARBA" id="ARBA00022840"/>
    </source>
</evidence>
<evidence type="ECO:0000313" key="13">
    <source>
        <dbReference type="EMBL" id="KAJ3221693.1"/>
    </source>
</evidence>
<comment type="caution">
    <text evidence="13">The sequence shown here is derived from an EMBL/GenBank/DDBJ whole genome shotgun (WGS) entry which is preliminary data.</text>
</comment>
<dbReference type="PRINTS" id="PR00385">
    <property type="entry name" value="P450"/>
</dbReference>
<evidence type="ECO:0000256" key="1">
    <source>
        <dbReference type="ARBA" id="ARBA00001971"/>
    </source>
</evidence>
<dbReference type="GO" id="GO:0004672">
    <property type="term" value="F:protein kinase activity"/>
    <property type="evidence" value="ECO:0007669"/>
    <property type="project" value="InterPro"/>
</dbReference>
<keyword evidence="7 8" id="KW-0408">Iron</keyword>
<dbReference type="PANTHER" id="PTHR24304:SF2">
    <property type="entry name" value="24-HYDROXYCHOLESTEROL 7-ALPHA-HYDROXYLASE"/>
    <property type="match status" value="1"/>
</dbReference>
<sequence length="1038" mass="118329">MALRQGSARGSIYSDSEEALTNWLANSNQLEEIYVFIKNIGKGSFGTVTLLKEKKTSEYFACKILKKVSKPVLKAQIELEVEIMKKVKHPHIIMLKEVFETPQKYYLIMEHCPGNFMTQLENFETEDQVRKFIFQLSDVVAYLHNNGIVHRDIKPENILLSKQSTKDCLDIRLLDFGLATFVDKCTMMENIVGTPLYMAPEIIKNMGYSSQCDIWSIGVMIIFKFDKNVEKIITKMVKDSKVEFPDIWSSVSSGAQDLVELMLRTNPANRITAREILLHPWIKGEDIIKSLPNRNVLELMTKFNTERKLKKIINVILACIRLKKGSKVNKKNSLKLQSQFKASQRNTSSSSNILSKSNIFSSKLDAKKNVKPLIPLHQSSLASPSTPNLKNLKLSKINLDQQQQSKGLNSAIGTHTKTNSSPVKYSNTSLSDANLDHVKTKKKEQIWNASQQLKGSSANIKTFSNYLNCSSNSTDKYKCAPNCNDAVQLKIDPFASQKKSSMHYDTSMDSLLKFIPDSLLNYLNVFGNMDKEKRDLYLIVIVFLAFLFLVTEILLLKKNNYEKKKVQLPPTVPYLIPFIGSAVQFGIDPVKFLQEQKKKFGDCFTFKMLGRNMTFCLGSEGNNFVFNVKLKDATAEGAYLKLTRPVFGTEVVYDVENSVFMEQKKFVKDALSTAAFKTYLPTIIQETKQMFMKEFEKSEFTVELFPVLAELTIRTASSCLMGKEIRDQLHSNVAKLFHDLDCGLTPLNVFVEYLPLPRFINRDRANKELTELFLEIIKKRKLLENDPNVKYEKKFDVLESLMNSDYKSGSKMSDVAVSHMMIALLMAGQHTSSTTGSWFLFELAKNPELQKKIREEHSMILTGKTDTPKKDLPDLTFETLKQCTFLDNCLKETLRIHPPIHTVMRLVEQDLNYNGLTIPKGNFLCSGITVGHLDEVKYPDPLKFDPSRHVLLEESGEWTIGNVDIQQKSARNLYLPFGAGRHRCIGEHFAFIQLKTIVATIVNEFDLELVDNKFPEIDYTQLIVLPVKGSLLRFKRRT</sequence>
<dbReference type="PROSITE" id="PS00107">
    <property type="entry name" value="PROTEIN_KINASE_ATP"/>
    <property type="match status" value="1"/>
</dbReference>
<evidence type="ECO:0000256" key="3">
    <source>
        <dbReference type="ARBA" id="ARBA00022617"/>
    </source>
</evidence>
<dbReference type="GO" id="GO:0005506">
    <property type="term" value="F:iron ion binding"/>
    <property type="evidence" value="ECO:0007669"/>
    <property type="project" value="InterPro"/>
</dbReference>
<keyword evidence="4 8" id="KW-0479">Metal-binding</keyword>
<keyword evidence="14" id="KW-1185">Reference proteome</keyword>
<dbReference type="GO" id="GO:0005524">
    <property type="term" value="F:ATP binding"/>
    <property type="evidence" value="ECO:0007669"/>
    <property type="project" value="UniProtKB-UniRule"/>
</dbReference>
<dbReference type="GO" id="GO:0020037">
    <property type="term" value="F:heme binding"/>
    <property type="evidence" value="ECO:0007669"/>
    <property type="project" value="InterPro"/>
</dbReference>
<dbReference type="EMBL" id="JADGJW010000214">
    <property type="protein sequence ID" value="KAJ3221693.1"/>
    <property type="molecule type" value="Genomic_DNA"/>
</dbReference>
<dbReference type="Proteomes" id="UP001211065">
    <property type="component" value="Unassembled WGS sequence"/>
</dbReference>
<dbReference type="PANTHER" id="PTHR24304">
    <property type="entry name" value="CYTOCHROME P450 FAMILY 7"/>
    <property type="match status" value="1"/>
</dbReference>
<dbReference type="FunFam" id="3.30.200.20:FF:000042">
    <property type="entry name" value="Aurora kinase A"/>
    <property type="match status" value="1"/>
</dbReference>
<evidence type="ECO:0000256" key="5">
    <source>
        <dbReference type="ARBA" id="ARBA00022741"/>
    </source>
</evidence>
<dbReference type="PROSITE" id="PS50011">
    <property type="entry name" value="PROTEIN_KINASE_DOM"/>
    <property type="match status" value="1"/>
</dbReference>
<feature type="region of interest" description="Disordered" evidence="10">
    <location>
        <begin position="409"/>
        <end position="429"/>
    </location>
</feature>
<dbReference type="Gene3D" id="1.10.510.10">
    <property type="entry name" value="Transferase(Phosphotransferase) domain 1"/>
    <property type="match status" value="1"/>
</dbReference>
<feature type="binding site" description="axial binding residue" evidence="8">
    <location>
        <position position="984"/>
    </location>
    <ligand>
        <name>heme</name>
        <dbReference type="ChEBI" id="CHEBI:30413"/>
    </ligand>
    <ligandPart>
        <name>Fe</name>
        <dbReference type="ChEBI" id="CHEBI:18248"/>
    </ligandPart>
</feature>
<dbReference type="InterPro" id="IPR017972">
    <property type="entry name" value="Cyt_P450_CS"/>
</dbReference>
<evidence type="ECO:0000256" key="4">
    <source>
        <dbReference type="ARBA" id="ARBA00022723"/>
    </source>
</evidence>
<keyword evidence="3 8" id="KW-0349">Heme</keyword>
<feature type="transmembrane region" description="Helical" evidence="11">
    <location>
        <begin position="536"/>
        <end position="556"/>
    </location>
</feature>
<gene>
    <name evidence="13" type="primary">ERG11</name>
    <name evidence="13" type="ORF">HK099_003216</name>
</gene>
<organism evidence="13 14">
    <name type="scientific">Clydaea vesicula</name>
    <dbReference type="NCBI Taxonomy" id="447962"/>
    <lineage>
        <taxon>Eukaryota</taxon>
        <taxon>Fungi</taxon>
        <taxon>Fungi incertae sedis</taxon>
        <taxon>Chytridiomycota</taxon>
        <taxon>Chytridiomycota incertae sedis</taxon>
        <taxon>Chytridiomycetes</taxon>
        <taxon>Lobulomycetales</taxon>
        <taxon>Lobulomycetaceae</taxon>
        <taxon>Clydaea</taxon>
    </lineage>
</organism>
<keyword evidence="11" id="KW-1133">Transmembrane helix</keyword>
<keyword evidence="6 9" id="KW-0067">ATP-binding</keyword>
<comment type="similarity">
    <text evidence="2">Belongs to the cytochrome P450 family.</text>
</comment>
<dbReference type="Pfam" id="PF00067">
    <property type="entry name" value="p450"/>
    <property type="match status" value="1"/>
</dbReference>
<dbReference type="InterPro" id="IPR002403">
    <property type="entry name" value="Cyt_P450_E_grp-IV"/>
</dbReference>
<dbReference type="AlphaFoldDB" id="A0AAD5U289"/>
<feature type="domain" description="Protein kinase" evidence="12">
    <location>
        <begin position="34"/>
        <end position="282"/>
    </location>
</feature>
<dbReference type="InterPro" id="IPR000719">
    <property type="entry name" value="Prot_kinase_dom"/>
</dbReference>
<feature type="binding site" evidence="9">
    <location>
        <position position="63"/>
    </location>
    <ligand>
        <name>ATP</name>
        <dbReference type="ChEBI" id="CHEBI:30616"/>
    </ligand>
</feature>
<protein>
    <submittedName>
        <fullName evidence="13">Lanosterol 14-alpha-demethylase</fullName>
    </submittedName>
</protein>
<dbReference type="InterPro" id="IPR008271">
    <property type="entry name" value="Ser/Thr_kinase_AS"/>
</dbReference>
<evidence type="ECO:0000259" key="12">
    <source>
        <dbReference type="PROSITE" id="PS50011"/>
    </source>
</evidence>
<evidence type="ECO:0000256" key="11">
    <source>
        <dbReference type="SAM" id="Phobius"/>
    </source>
</evidence>
<dbReference type="FunFam" id="1.10.510.10:FF:000571">
    <property type="entry name" value="Maternal embryonic leucine zipper kinase"/>
    <property type="match status" value="1"/>
</dbReference>
<dbReference type="InterPro" id="IPR017441">
    <property type="entry name" value="Protein_kinase_ATP_BS"/>
</dbReference>
<evidence type="ECO:0000256" key="10">
    <source>
        <dbReference type="SAM" id="MobiDB-lite"/>
    </source>
</evidence>
<dbReference type="Gene3D" id="3.30.200.20">
    <property type="entry name" value="Phosphorylase Kinase, domain 1"/>
    <property type="match status" value="1"/>
</dbReference>
<dbReference type="PROSITE" id="PS00086">
    <property type="entry name" value="CYTOCHROME_P450"/>
    <property type="match status" value="1"/>
</dbReference>
<keyword evidence="5 9" id="KW-0547">Nucleotide-binding</keyword>
<evidence type="ECO:0000256" key="2">
    <source>
        <dbReference type="ARBA" id="ARBA00010617"/>
    </source>
</evidence>
<dbReference type="Gene3D" id="1.10.630.10">
    <property type="entry name" value="Cytochrome P450"/>
    <property type="match status" value="1"/>
</dbReference>
<name>A0AAD5U289_9FUNG</name>
<dbReference type="CDD" id="cd05117">
    <property type="entry name" value="STKc_CAMK"/>
    <property type="match status" value="1"/>
</dbReference>
<dbReference type="InterPro" id="IPR050529">
    <property type="entry name" value="CYP450_sterol_14alpha_dmase"/>
</dbReference>
<dbReference type="SUPFAM" id="SSF56112">
    <property type="entry name" value="Protein kinase-like (PK-like)"/>
    <property type="match status" value="1"/>
</dbReference>
<evidence type="ECO:0000256" key="8">
    <source>
        <dbReference type="PIRSR" id="PIRSR602403-1"/>
    </source>
</evidence>
<dbReference type="SUPFAM" id="SSF48264">
    <property type="entry name" value="Cytochrome P450"/>
    <property type="match status" value="1"/>
</dbReference>
<dbReference type="InterPro" id="IPR001128">
    <property type="entry name" value="Cyt_P450"/>
</dbReference>
<dbReference type="PRINTS" id="PR00465">
    <property type="entry name" value="EP450IV"/>
</dbReference>
<dbReference type="GO" id="GO:0004497">
    <property type="term" value="F:monooxygenase activity"/>
    <property type="evidence" value="ECO:0007669"/>
    <property type="project" value="InterPro"/>
</dbReference>
<keyword evidence="11" id="KW-0812">Transmembrane</keyword>
<comment type="cofactor">
    <cofactor evidence="1 8">
        <name>heme</name>
        <dbReference type="ChEBI" id="CHEBI:30413"/>
    </cofactor>
</comment>
<dbReference type="PROSITE" id="PS00108">
    <property type="entry name" value="PROTEIN_KINASE_ST"/>
    <property type="match status" value="1"/>
</dbReference>
<evidence type="ECO:0000256" key="7">
    <source>
        <dbReference type="ARBA" id="ARBA00023004"/>
    </source>
</evidence>